<sequence length="235" mass="27052">MRYLFISDIHGQYSALAALLKKLEPASDDILIFLGDYVDRGPDSRKVIDLLLELKNDPDMHTYFLMGNHESMMIEALQHPEAEDAVSLWLHNGGRETLLSYMQKGHSLPYEEAASLFKNEYPGHYQFIQQLSIYHETDDHIAVHAGIDPDRDDWKDTSTHDYLWIREAFHYSDILNTNGKKVIFGHTPTLRFHEDAGIWFQSDKIGIDGGAGFKKQLNALIYEDGAYQTMFEKIK</sequence>
<organism evidence="2 3">
    <name type="scientific">Sinobaca qinghaiensis</name>
    <dbReference type="NCBI Taxonomy" id="342944"/>
    <lineage>
        <taxon>Bacteria</taxon>
        <taxon>Bacillati</taxon>
        <taxon>Bacillota</taxon>
        <taxon>Bacilli</taxon>
        <taxon>Bacillales</taxon>
        <taxon>Sporolactobacillaceae</taxon>
        <taxon>Sinobaca</taxon>
    </lineage>
</organism>
<dbReference type="RefSeq" id="WP_170146968.1">
    <property type="nucleotide sequence ID" value="NZ_RAPK01000011.1"/>
</dbReference>
<reference evidence="2 3" key="1">
    <citation type="submission" date="2018-09" db="EMBL/GenBank/DDBJ databases">
        <title>Genomic Encyclopedia of Archaeal and Bacterial Type Strains, Phase II (KMG-II): from individual species to whole genera.</title>
        <authorList>
            <person name="Goeker M."/>
        </authorList>
    </citation>
    <scope>NUCLEOTIDE SEQUENCE [LARGE SCALE GENOMIC DNA]</scope>
    <source>
        <strain evidence="2 3">DSM 17008</strain>
    </source>
</reference>
<dbReference type="Gene3D" id="3.60.21.10">
    <property type="match status" value="1"/>
</dbReference>
<proteinExistence type="predicted"/>
<dbReference type="PANTHER" id="PTHR42850">
    <property type="entry name" value="METALLOPHOSPHOESTERASE"/>
    <property type="match status" value="1"/>
</dbReference>
<dbReference type="InterPro" id="IPR004843">
    <property type="entry name" value="Calcineurin-like_PHP"/>
</dbReference>
<name>A0A419UX83_9BACL</name>
<dbReference type="GO" id="GO:0005737">
    <property type="term" value="C:cytoplasm"/>
    <property type="evidence" value="ECO:0007669"/>
    <property type="project" value="TreeGrafter"/>
</dbReference>
<comment type="caution">
    <text evidence="2">The sequence shown here is derived from an EMBL/GenBank/DDBJ whole genome shotgun (WGS) entry which is preliminary data.</text>
</comment>
<evidence type="ECO:0000259" key="1">
    <source>
        <dbReference type="Pfam" id="PF00149"/>
    </source>
</evidence>
<accession>A0A419UX83</accession>
<evidence type="ECO:0000313" key="3">
    <source>
        <dbReference type="Proteomes" id="UP000285120"/>
    </source>
</evidence>
<keyword evidence="3" id="KW-1185">Reference proteome</keyword>
<dbReference type="GO" id="GO:0016791">
    <property type="term" value="F:phosphatase activity"/>
    <property type="evidence" value="ECO:0007669"/>
    <property type="project" value="TreeGrafter"/>
</dbReference>
<feature type="domain" description="Calcineurin-like phosphoesterase" evidence="1">
    <location>
        <begin position="1"/>
        <end position="188"/>
    </location>
</feature>
<dbReference type="PANTHER" id="PTHR42850:SF4">
    <property type="entry name" value="ZINC-DEPENDENT ENDOPOLYPHOSPHATASE"/>
    <property type="match status" value="1"/>
</dbReference>
<dbReference type="Proteomes" id="UP000285120">
    <property type="component" value="Unassembled WGS sequence"/>
</dbReference>
<evidence type="ECO:0000313" key="2">
    <source>
        <dbReference type="EMBL" id="RKD69748.1"/>
    </source>
</evidence>
<protein>
    <submittedName>
        <fullName evidence="2">Serine/threonine protein phosphatase 1</fullName>
    </submittedName>
</protein>
<dbReference type="Pfam" id="PF00149">
    <property type="entry name" value="Metallophos"/>
    <property type="match status" value="1"/>
</dbReference>
<dbReference type="GO" id="GO:0008803">
    <property type="term" value="F:bis(5'-nucleosyl)-tetraphosphatase (symmetrical) activity"/>
    <property type="evidence" value="ECO:0007669"/>
    <property type="project" value="TreeGrafter"/>
</dbReference>
<dbReference type="InterPro" id="IPR006186">
    <property type="entry name" value="Ser/Thr-sp_prot-phosphatase"/>
</dbReference>
<dbReference type="EMBL" id="RAPK01000011">
    <property type="protein sequence ID" value="RKD69748.1"/>
    <property type="molecule type" value="Genomic_DNA"/>
</dbReference>
<dbReference type="InterPro" id="IPR050126">
    <property type="entry name" value="Ap4A_hydrolase"/>
</dbReference>
<dbReference type="GO" id="GO:0110154">
    <property type="term" value="P:RNA decapping"/>
    <property type="evidence" value="ECO:0007669"/>
    <property type="project" value="TreeGrafter"/>
</dbReference>
<dbReference type="AlphaFoldDB" id="A0A419UX83"/>
<dbReference type="CDD" id="cd00144">
    <property type="entry name" value="MPP_PPP_family"/>
    <property type="match status" value="1"/>
</dbReference>
<dbReference type="SUPFAM" id="SSF56300">
    <property type="entry name" value="Metallo-dependent phosphatases"/>
    <property type="match status" value="1"/>
</dbReference>
<dbReference type="InterPro" id="IPR029052">
    <property type="entry name" value="Metallo-depent_PP-like"/>
</dbReference>
<dbReference type="PRINTS" id="PR00114">
    <property type="entry name" value="STPHPHTASE"/>
</dbReference>
<gene>
    <name evidence="2" type="ORF">ATL39_3175</name>
</gene>